<feature type="domain" description="Effector-associated" evidence="1">
    <location>
        <begin position="250"/>
        <end position="328"/>
    </location>
</feature>
<reference evidence="3" key="1">
    <citation type="submission" date="2016-10" db="EMBL/GenBank/DDBJ databases">
        <authorList>
            <person name="Varghese N."/>
            <person name="Submissions S."/>
        </authorList>
    </citation>
    <scope>NUCLEOTIDE SEQUENCE [LARGE SCALE GENOMIC DNA]</scope>
    <source>
        <strain evidence="3">DSM 43163</strain>
    </source>
</reference>
<keyword evidence="3" id="KW-1185">Reference proteome</keyword>
<dbReference type="InterPro" id="IPR029787">
    <property type="entry name" value="Nucleotide_cyclase"/>
</dbReference>
<proteinExistence type="predicted"/>
<dbReference type="Pfam" id="PF19956">
    <property type="entry name" value="EAD2"/>
    <property type="match status" value="1"/>
</dbReference>
<dbReference type="InterPro" id="IPR045431">
    <property type="entry name" value="EAD2"/>
</dbReference>
<dbReference type="RefSeq" id="WP_103944174.1">
    <property type="nucleotide sequence ID" value="NZ_FNVO01000028.1"/>
</dbReference>
<dbReference type="EMBL" id="FNVO01000028">
    <property type="protein sequence ID" value="SEG91199.1"/>
    <property type="molecule type" value="Genomic_DNA"/>
</dbReference>
<evidence type="ECO:0000313" key="2">
    <source>
        <dbReference type="EMBL" id="SEG91199.1"/>
    </source>
</evidence>
<dbReference type="Gene3D" id="3.30.70.1230">
    <property type="entry name" value="Nucleotide cyclase"/>
    <property type="match status" value="1"/>
</dbReference>
<evidence type="ECO:0000313" key="3">
    <source>
        <dbReference type="Proteomes" id="UP000236723"/>
    </source>
</evidence>
<organism evidence="2 3">
    <name type="scientific">Thermomonospora echinospora</name>
    <dbReference type="NCBI Taxonomy" id="1992"/>
    <lineage>
        <taxon>Bacteria</taxon>
        <taxon>Bacillati</taxon>
        <taxon>Actinomycetota</taxon>
        <taxon>Actinomycetes</taxon>
        <taxon>Streptosporangiales</taxon>
        <taxon>Thermomonosporaceae</taxon>
        <taxon>Thermomonospora</taxon>
    </lineage>
</organism>
<evidence type="ECO:0000259" key="1">
    <source>
        <dbReference type="Pfam" id="PF19956"/>
    </source>
</evidence>
<gene>
    <name evidence="2" type="ORF">SAMN04489712_12860</name>
</gene>
<name>A0A1H6E1G5_9ACTN</name>
<dbReference type="AlphaFoldDB" id="A0A1H6E1G5"/>
<protein>
    <recommendedName>
        <fullName evidence="1">Effector-associated domain-containing protein</fullName>
    </recommendedName>
</protein>
<dbReference type="SUPFAM" id="SSF55073">
    <property type="entry name" value="Nucleotide cyclase"/>
    <property type="match status" value="1"/>
</dbReference>
<accession>A0A1H6E1G5</accession>
<dbReference type="OrthoDB" id="3482507at2"/>
<dbReference type="Proteomes" id="UP000236723">
    <property type="component" value="Unassembled WGS sequence"/>
</dbReference>
<sequence>MASGSFGGRDGWNPSGQCTFFVCDIVSFTAHSRSDLAREHMRLALYAMLEDCFERADLPPGRCYHEDRGDGVMVVLPPELDSSRLVHPLIDLLRGRLLDYNDLASDVARIRLRTALHLGRAKSDGKGIVGADANHVFRLLDAPGFKAALKRSGSVLGVLASQALYDEVIRDARGLIDPDEFRPLPVANKETRATAWLRIPGEGHGGDGSQLVPADPPAAQEPRAEVRITVPGVGHGPSADLTMKELLDVVDRLLDIPLMVTAEGRDGVVESLRREIRIRVARRPQPHMDGMSIVRTCAQYPGGLLELAALVRAYAGDTPQVAALRETIARICGEH</sequence>